<dbReference type="STRING" id="29655.A0A0K9P0Y1"/>
<gene>
    <name evidence="2" type="ORF">ZOSMA_4G01920</name>
</gene>
<feature type="domain" description="F-box" evidence="1">
    <location>
        <begin position="251"/>
        <end position="293"/>
    </location>
</feature>
<sequence>MTLNFSHHPIFPLSNPPGSGIIPTIQEKGGDTFGSSRSFCIDPVANDLYCYGGDGGGINNVGSCEPTCTDIVDLLPSDPFGMNLDSTFKAAIAFWIEDMATNYSYEYDQWRGNHLSLDHTCPTSMWLPPESGLSSVYSNKFVDERFPRFLDCASEVGTFTVPSDVNYDTFTSDWNAQGWDTNIHLQDPEQAFCEETSISGRNIMSQTNELLCLEDGEYFQDIQCATDDEALCEGFIFQVDGLSDEVDDGPPHEGLLFALRHLDVEALLSVERVCKSLHTAISTDPLLWRCLHINYPLNEKLTDDSLIQLTRRAEGNLQCLDLVDCYQVTDACLERIIENNSGITKLSVPGCTRLTVGGIVNSLKRFKTPGMPPMKHLRVGGLLGATQSSYDDLKALVGVDRCQQYELHKARFFYVGWPPFSCDYESPIDIEVCPKCQDLKLVYDCPREHPDGISSNPCRGCLLCIPRCINCGRCINDEEYEETFSLDFSCMDCSVCYKEVEVEQYEKAESEMQEGIIGLNLGPKMF</sequence>
<dbReference type="PANTHER" id="PTHR13382">
    <property type="entry name" value="MITOCHONDRIAL ATP SYNTHASE COUPLING FACTOR B"/>
    <property type="match status" value="1"/>
</dbReference>
<dbReference type="InterPro" id="IPR050648">
    <property type="entry name" value="F-box_LRR-repeat"/>
</dbReference>
<dbReference type="InterPro" id="IPR036047">
    <property type="entry name" value="F-box-like_dom_sf"/>
</dbReference>
<dbReference type="EMBL" id="LFYR01001430">
    <property type="protein sequence ID" value="KMZ61902.1"/>
    <property type="molecule type" value="Genomic_DNA"/>
</dbReference>
<dbReference type="InterPro" id="IPR032675">
    <property type="entry name" value="LRR_dom_sf"/>
</dbReference>
<dbReference type="Pfam" id="PF12937">
    <property type="entry name" value="F-box-like"/>
    <property type="match status" value="1"/>
</dbReference>
<proteinExistence type="predicted"/>
<protein>
    <recommendedName>
        <fullName evidence="1">F-box domain-containing protein</fullName>
    </recommendedName>
</protein>
<name>A0A0K9P0Y1_ZOSMR</name>
<evidence type="ECO:0000313" key="3">
    <source>
        <dbReference type="Proteomes" id="UP000036987"/>
    </source>
</evidence>
<dbReference type="AlphaFoldDB" id="A0A0K9P0Y1"/>
<reference evidence="3" key="1">
    <citation type="journal article" date="2016" name="Nature">
        <title>The genome of the seagrass Zostera marina reveals angiosperm adaptation to the sea.</title>
        <authorList>
            <person name="Olsen J.L."/>
            <person name="Rouze P."/>
            <person name="Verhelst B."/>
            <person name="Lin Y.-C."/>
            <person name="Bayer T."/>
            <person name="Collen J."/>
            <person name="Dattolo E."/>
            <person name="De Paoli E."/>
            <person name="Dittami S."/>
            <person name="Maumus F."/>
            <person name="Michel G."/>
            <person name="Kersting A."/>
            <person name="Lauritano C."/>
            <person name="Lohaus R."/>
            <person name="Toepel M."/>
            <person name="Tonon T."/>
            <person name="Vanneste K."/>
            <person name="Amirebrahimi M."/>
            <person name="Brakel J."/>
            <person name="Bostroem C."/>
            <person name="Chovatia M."/>
            <person name="Grimwood J."/>
            <person name="Jenkins J.W."/>
            <person name="Jueterbock A."/>
            <person name="Mraz A."/>
            <person name="Stam W.T."/>
            <person name="Tice H."/>
            <person name="Bornberg-Bauer E."/>
            <person name="Green P.J."/>
            <person name="Pearson G.A."/>
            <person name="Procaccini G."/>
            <person name="Duarte C.M."/>
            <person name="Schmutz J."/>
            <person name="Reusch T.B.H."/>
            <person name="Van de Peer Y."/>
        </authorList>
    </citation>
    <scope>NUCLEOTIDE SEQUENCE [LARGE SCALE GENOMIC DNA]</scope>
    <source>
        <strain evidence="3">cv. Finnish</strain>
    </source>
</reference>
<keyword evidence="3" id="KW-1185">Reference proteome</keyword>
<evidence type="ECO:0000313" key="2">
    <source>
        <dbReference type="EMBL" id="KMZ61902.1"/>
    </source>
</evidence>
<dbReference type="OrthoDB" id="10044893at2759"/>
<accession>A0A0K9P0Y1</accession>
<dbReference type="Proteomes" id="UP000036987">
    <property type="component" value="Unassembled WGS sequence"/>
</dbReference>
<organism evidence="2 3">
    <name type="scientific">Zostera marina</name>
    <name type="common">Eelgrass</name>
    <dbReference type="NCBI Taxonomy" id="29655"/>
    <lineage>
        <taxon>Eukaryota</taxon>
        <taxon>Viridiplantae</taxon>
        <taxon>Streptophyta</taxon>
        <taxon>Embryophyta</taxon>
        <taxon>Tracheophyta</taxon>
        <taxon>Spermatophyta</taxon>
        <taxon>Magnoliopsida</taxon>
        <taxon>Liliopsida</taxon>
        <taxon>Zosteraceae</taxon>
        <taxon>Zostera</taxon>
    </lineage>
</organism>
<dbReference type="SUPFAM" id="SSF81383">
    <property type="entry name" value="F-box domain"/>
    <property type="match status" value="1"/>
</dbReference>
<dbReference type="PANTHER" id="PTHR13382:SF22">
    <property type="entry name" value="F-BOX PROTEIN SKIP14"/>
    <property type="match status" value="1"/>
</dbReference>
<evidence type="ECO:0000259" key="1">
    <source>
        <dbReference type="Pfam" id="PF12937"/>
    </source>
</evidence>
<dbReference type="InterPro" id="IPR001810">
    <property type="entry name" value="F-box_dom"/>
</dbReference>
<dbReference type="Gene3D" id="1.20.1280.50">
    <property type="match status" value="1"/>
</dbReference>
<dbReference type="SUPFAM" id="SSF52047">
    <property type="entry name" value="RNI-like"/>
    <property type="match status" value="1"/>
</dbReference>
<dbReference type="GO" id="GO:0005737">
    <property type="term" value="C:cytoplasm"/>
    <property type="evidence" value="ECO:0000318"/>
    <property type="project" value="GO_Central"/>
</dbReference>
<comment type="caution">
    <text evidence="2">The sequence shown here is derived from an EMBL/GenBank/DDBJ whole genome shotgun (WGS) entry which is preliminary data.</text>
</comment>
<dbReference type="Gene3D" id="3.80.10.10">
    <property type="entry name" value="Ribonuclease Inhibitor"/>
    <property type="match status" value="1"/>
</dbReference>